<evidence type="ECO:0000313" key="1">
    <source>
        <dbReference type="EMBL" id="PIV08882.1"/>
    </source>
</evidence>
<sequence>MRYLCLALNSIKGNNLKIKIMEQKQRVTYAFIDSQNLNYGTCKDIVKNNILIYKGWKLDFKKFRCYLTDKFKVSKAFIFIGYIKKNTHLYGYLKRVVMSLFLNQQCEMGQEIQKATLMLKWSFIQ</sequence>
<name>A0A2M7BTR2_9BACT</name>
<evidence type="ECO:0000313" key="2">
    <source>
        <dbReference type="Proteomes" id="UP000230119"/>
    </source>
</evidence>
<protein>
    <submittedName>
        <fullName evidence="1">Uncharacterized protein</fullName>
    </submittedName>
</protein>
<dbReference type="AlphaFoldDB" id="A0A2M7BTR2"/>
<organism evidence="1 2">
    <name type="scientific">Candidatus Roizmanbacteria bacterium CG03_land_8_20_14_0_80_39_12</name>
    <dbReference type="NCBI Taxonomy" id="1974847"/>
    <lineage>
        <taxon>Bacteria</taxon>
        <taxon>Candidatus Roizmaniibacteriota</taxon>
    </lineage>
</organism>
<comment type="caution">
    <text evidence="1">The sequence shown here is derived from an EMBL/GenBank/DDBJ whole genome shotgun (WGS) entry which is preliminary data.</text>
</comment>
<dbReference type="EMBL" id="PEVA01000017">
    <property type="protein sequence ID" value="PIV08882.1"/>
    <property type="molecule type" value="Genomic_DNA"/>
</dbReference>
<proteinExistence type="predicted"/>
<gene>
    <name evidence="1" type="ORF">COS52_00400</name>
</gene>
<accession>A0A2M7BTR2</accession>
<reference evidence="2" key="1">
    <citation type="submission" date="2017-09" db="EMBL/GenBank/DDBJ databases">
        <title>Depth-based differentiation of microbial function through sediment-hosted aquifers and enrichment of novel symbionts in the deep terrestrial subsurface.</title>
        <authorList>
            <person name="Probst A.J."/>
            <person name="Ladd B."/>
            <person name="Jarett J.K."/>
            <person name="Geller-Mcgrath D.E."/>
            <person name="Sieber C.M.K."/>
            <person name="Emerson J.B."/>
            <person name="Anantharaman K."/>
            <person name="Thomas B.C."/>
            <person name="Malmstrom R."/>
            <person name="Stieglmeier M."/>
            <person name="Klingl A."/>
            <person name="Woyke T."/>
            <person name="Ryan C.M."/>
            <person name="Banfield J.F."/>
        </authorList>
    </citation>
    <scope>NUCLEOTIDE SEQUENCE [LARGE SCALE GENOMIC DNA]</scope>
</reference>
<dbReference type="Proteomes" id="UP000230119">
    <property type="component" value="Unassembled WGS sequence"/>
</dbReference>
<dbReference type="Gene3D" id="3.40.50.1010">
    <property type="entry name" value="5'-nuclease"/>
    <property type="match status" value="1"/>
</dbReference>